<dbReference type="AlphaFoldDB" id="A0A075JZT3"/>
<dbReference type="EMBL" id="CP008884">
    <property type="protein sequence ID" value="AIF47075.1"/>
    <property type="molecule type" value="Genomic_DNA"/>
</dbReference>
<dbReference type="HOGENOM" id="CLU_062617_0_0_6"/>
<accession>A0A075JZT3</accession>
<dbReference type="KEGG" id="dja:HY57_07225"/>
<gene>
    <name evidence="2" type="ORF">HY57_07225</name>
</gene>
<feature type="chain" id="PRO_5001707244" evidence="1">
    <location>
        <begin position="19"/>
        <end position="369"/>
    </location>
</feature>
<name>A0A075JZT3_9GAMM</name>
<reference evidence="2 3" key="1">
    <citation type="submission" date="2014-07" db="EMBL/GenBank/DDBJ databases">
        <title>Complete Genome Sequence of Dyella japonica Strain A8 Isolated from Malaysian Tropical Soil.</title>
        <authorList>
            <person name="Hui R.K.H."/>
            <person name="Chen J.-W."/>
            <person name="Chan K.-G."/>
            <person name="Leung F.C.C."/>
        </authorList>
    </citation>
    <scope>NUCLEOTIDE SEQUENCE [LARGE SCALE GENOMIC DNA]</scope>
    <source>
        <strain evidence="2 3">A8</strain>
    </source>
</reference>
<dbReference type="OrthoDB" id="7543403at2"/>
<keyword evidence="3" id="KW-1185">Reference proteome</keyword>
<sequence>MQYVAILAATLTMASLHAETLLLRGTVGKYPVVMKLANADGQVSGSYFYEKYKQDIPLRGQLNGQGYVLSSSIYGNDDKDVDHLELTRAEDGIKGAFTSGSGKQLPVDLHVIPSGAVPEPKPGLHFSRGLDDYEKLQLANLTFAPGKTETVGGKYVIQWYTESRSKVSMFRVVSGYPAPVIASINNVIDSDFYENLSGYFGCSDETGKPGTDTLQVSDRYLDDRFVSYAVSNSWFCAGAAHPDFALGGTTIDAKTGKRLTQEDVYWLGIGSKPAPNSDAWMKYRDAVFGPAVVKLLKRLYPKEMMPVGDDNGCNYADPDVWKFGSWRLAEKGMYVGAYFARAEKACDNPEWSFIPYGELKKNNPALFGG</sequence>
<protein>
    <submittedName>
        <fullName evidence="2">Uncharacterized protein</fullName>
    </submittedName>
</protein>
<feature type="signal peptide" evidence="1">
    <location>
        <begin position="1"/>
        <end position="18"/>
    </location>
</feature>
<proteinExistence type="predicted"/>
<keyword evidence="1" id="KW-0732">Signal</keyword>
<evidence type="ECO:0000313" key="3">
    <source>
        <dbReference type="Proteomes" id="UP000027987"/>
    </source>
</evidence>
<evidence type="ECO:0000313" key="2">
    <source>
        <dbReference type="EMBL" id="AIF47075.1"/>
    </source>
</evidence>
<dbReference type="RefSeq" id="WP_019466346.1">
    <property type="nucleotide sequence ID" value="NZ_ALOY01000172.1"/>
</dbReference>
<evidence type="ECO:0000256" key="1">
    <source>
        <dbReference type="SAM" id="SignalP"/>
    </source>
</evidence>
<dbReference type="Proteomes" id="UP000027987">
    <property type="component" value="Chromosome"/>
</dbReference>
<organism evidence="2 3">
    <name type="scientific">Dyella japonica A8</name>
    <dbReference type="NCBI Taxonomy" id="1217721"/>
    <lineage>
        <taxon>Bacteria</taxon>
        <taxon>Pseudomonadati</taxon>
        <taxon>Pseudomonadota</taxon>
        <taxon>Gammaproteobacteria</taxon>
        <taxon>Lysobacterales</taxon>
        <taxon>Rhodanobacteraceae</taxon>
        <taxon>Dyella</taxon>
    </lineage>
</organism>
<dbReference type="PATRIC" id="fig|1217721.7.peg.1504"/>